<dbReference type="PANTHER" id="PTHR43137:SF1">
    <property type="entry name" value="DIHYDROOROTASE"/>
    <property type="match status" value="1"/>
</dbReference>
<dbReference type="GO" id="GO:0044205">
    <property type="term" value="P:'de novo' UMP biosynthetic process"/>
    <property type="evidence" value="ECO:0007669"/>
    <property type="project" value="UniProtKB-UniPathway"/>
</dbReference>
<dbReference type="AlphaFoldDB" id="A0A1G2U066"/>
<dbReference type="SUPFAM" id="SSF51556">
    <property type="entry name" value="Metallo-dependent hydrolases"/>
    <property type="match status" value="1"/>
</dbReference>
<evidence type="ECO:0000313" key="1">
    <source>
        <dbReference type="EMBL" id="OHB02799.1"/>
    </source>
</evidence>
<dbReference type="PANTHER" id="PTHR43137">
    <property type="entry name" value="DIHYDROOROTASE"/>
    <property type="match status" value="1"/>
</dbReference>
<evidence type="ECO:0000313" key="2">
    <source>
        <dbReference type="Proteomes" id="UP000177707"/>
    </source>
</evidence>
<protein>
    <submittedName>
        <fullName evidence="1">Uncharacterized protein</fullName>
    </submittedName>
</protein>
<gene>
    <name evidence="1" type="ORF">A3A96_01515</name>
</gene>
<dbReference type="STRING" id="1802758.A3A96_01515"/>
<proteinExistence type="predicted"/>
<dbReference type="EMBL" id="MHWB01000001">
    <property type="protein sequence ID" value="OHB02799.1"/>
    <property type="molecule type" value="Genomic_DNA"/>
</dbReference>
<dbReference type="InterPro" id="IPR004721">
    <property type="entry name" value="DHOdimr"/>
</dbReference>
<dbReference type="UniPathway" id="UPA00070">
    <property type="reaction ID" value="UER00117"/>
</dbReference>
<accession>A0A1G2U066</accession>
<reference evidence="1 2" key="1">
    <citation type="journal article" date="2016" name="Nat. Commun.">
        <title>Thousands of microbial genomes shed light on interconnected biogeochemical processes in an aquifer system.</title>
        <authorList>
            <person name="Anantharaman K."/>
            <person name="Brown C.T."/>
            <person name="Hug L.A."/>
            <person name="Sharon I."/>
            <person name="Castelle C.J."/>
            <person name="Probst A.J."/>
            <person name="Thomas B.C."/>
            <person name="Singh A."/>
            <person name="Wilkins M.J."/>
            <person name="Karaoz U."/>
            <person name="Brodie E.L."/>
            <person name="Williams K.H."/>
            <person name="Hubbard S.S."/>
            <person name="Banfield J.F."/>
        </authorList>
    </citation>
    <scope>NUCLEOTIDE SEQUENCE [LARGE SCALE GENOMIC DNA]</scope>
</reference>
<organism evidence="1 2">
    <name type="scientific">Candidatus Zambryskibacteria bacterium RIFCSPLOWO2_01_FULL_39_39</name>
    <dbReference type="NCBI Taxonomy" id="1802758"/>
    <lineage>
        <taxon>Bacteria</taxon>
        <taxon>Candidatus Zambryskiibacteriota</taxon>
    </lineage>
</organism>
<name>A0A1G2U066_9BACT</name>
<dbReference type="GO" id="GO:0005737">
    <property type="term" value="C:cytoplasm"/>
    <property type="evidence" value="ECO:0007669"/>
    <property type="project" value="TreeGrafter"/>
</dbReference>
<dbReference type="Proteomes" id="UP000177707">
    <property type="component" value="Unassembled WGS sequence"/>
</dbReference>
<dbReference type="GO" id="GO:0006207">
    <property type="term" value="P:'de novo' pyrimidine nucleobase biosynthetic process"/>
    <property type="evidence" value="ECO:0007669"/>
    <property type="project" value="TreeGrafter"/>
</dbReference>
<comment type="caution">
    <text evidence="1">The sequence shown here is derived from an EMBL/GenBank/DDBJ whole genome shotgun (WGS) entry which is preliminary data.</text>
</comment>
<dbReference type="GO" id="GO:0004151">
    <property type="term" value="F:dihydroorotase activity"/>
    <property type="evidence" value="ECO:0007669"/>
    <property type="project" value="InterPro"/>
</dbReference>
<sequence>MVEEGWTCPLRIIVLERKEEKMLSKTTLVDAMVSGHSHLREPREITEPLVRYLIEGGVDTILPMPNTDKGLTDTEKTMDYVKVVEGCVPPGDGPVKIIPCMMLTEKTYVHELQEAARVGIRDVKVYPLNRTTKSQNGVRHYGRLIRLVKVCAELGIRTHWHFEHPWMLFDNRDAEYMCLPIADMMLNETDAVIFWEHGSDARCIPFWKDLSKSRRFVVTLSAHHLATNEDATFGDVGATCKPPIKTRRDQRDLVLLVDENNPWVIAGPDDAAHPIGVKYVAGTRCACGAYTGPFLIALYAHALSHLFSTVEGISVFNNFVSRYPRKWFGLAEASRQVKLIHEQFKIPPIYNVGPWIVGPFWAGQTIDYTIG</sequence>
<dbReference type="Gene3D" id="3.20.20.140">
    <property type="entry name" value="Metal-dependent hydrolases"/>
    <property type="match status" value="1"/>
</dbReference>
<dbReference type="InterPro" id="IPR032466">
    <property type="entry name" value="Metal_Hydrolase"/>
</dbReference>